<accession>A0A9W6PWP6</accession>
<proteinExistence type="predicted"/>
<reference evidence="1" key="1">
    <citation type="submission" date="2023-02" db="EMBL/GenBank/DDBJ databases">
        <title>Actinomadura rubrobrunea NBRC 14622.</title>
        <authorList>
            <person name="Ichikawa N."/>
            <person name="Sato H."/>
            <person name="Tonouchi N."/>
        </authorList>
    </citation>
    <scope>NUCLEOTIDE SEQUENCE</scope>
    <source>
        <strain evidence="1">NBRC 14622</strain>
    </source>
</reference>
<dbReference type="RefSeq" id="WP_067915161.1">
    <property type="nucleotide sequence ID" value="NZ_BSRZ01000005.1"/>
</dbReference>
<organism evidence="1 2">
    <name type="scientific">Actinomadura rubrobrunea</name>
    <dbReference type="NCBI Taxonomy" id="115335"/>
    <lineage>
        <taxon>Bacteria</taxon>
        <taxon>Bacillati</taxon>
        <taxon>Actinomycetota</taxon>
        <taxon>Actinomycetes</taxon>
        <taxon>Streptosporangiales</taxon>
        <taxon>Thermomonosporaceae</taxon>
        <taxon>Actinomadura</taxon>
    </lineage>
</organism>
<dbReference type="Proteomes" id="UP001165124">
    <property type="component" value="Unassembled WGS sequence"/>
</dbReference>
<gene>
    <name evidence="1" type="ORF">Arub01_28000</name>
</gene>
<dbReference type="AlphaFoldDB" id="A0A9W6PWP6"/>
<comment type="caution">
    <text evidence="1">The sequence shown here is derived from an EMBL/GenBank/DDBJ whole genome shotgun (WGS) entry which is preliminary data.</text>
</comment>
<keyword evidence="2" id="KW-1185">Reference proteome</keyword>
<sequence length="103" mass="11230">MVLAPLVATLLATSPATIDIIWAGDRARVDERNIAVCNGSVDGRAAEAVLRTADRQIYIQDPSVNGRCVSWPHYIPSGTRVQLKLCKFPSGQGPCSPWRQEII</sequence>
<dbReference type="EMBL" id="BSRZ01000005">
    <property type="protein sequence ID" value="GLW64556.1"/>
    <property type="molecule type" value="Genomic_DNA"/>
</dbReference>
<name>A0A9W6PWP6_9ACTN</name>
<evidence type="ECO:0000313" key="2">
    <source>
        <dbReference type="Proteomes" id="UP001165124"/>
    </source>
</evidence>
<evidence type="ECO:0000313" key="1">
    <source>
        <dbReference type="EMBL" id="GLW64556.1"/>
    </source>
</evidence>
<protein>
    <submittedName>
        <fullName evidence="1">Uncharacterized protein</fullName>
    </submittedName>
</protein>